<accession>A0A016AIW7</accession>
<dbReference type="PATRIC" id="fig|1339314.3.peg.4384"/>
<protein>
    <submittedName>
        <fullName evidence="1">Uncharacterized protein</fullName>
    </submittedName>
</protein>
<evidence type="ECO:0000313" key="2">
    <source>
        <dbReference type="Proteomes" id="UP000020938"/>
    </source>
</evidence>
<sequence>MWNLTEQGCPTGRLFSFSALCEAGNHNGRNKRKKDENTGLAYRKLPGKVGKRFFSDGKAKPRGVSEKIILAGGCGIFPESLALPEAFAVRPL</sequence>
<dbReference type="AlphaFoldDB" id="A0A016AIW7"/>
<gene>
    <name evidence="1" type="ORF">M123_4246</name>
</gene>
<dbReference type="RefSeq" id="WP_057261330.1">
    <property type="nucleotide sequence ID" value="NZ_JGDS01000067.1"/>
</dbReference>
<comment type="caution">
    <text evidence="1">The sequence shown here is derived from an EMBL/GenBank/DDBJ whole genome shotgun (WGS) entry which is preliminary data.</text>
</comment>
<reference evidence="1 2" key="1">
    <citation type="submission" date="2014-02" db="EMBL/GenBank/DDBJ databases">
        <authorList>
            <person name="Sears C."/>
            <person name="Carroll K."/>
            <person name="Sack B.R."/>
            <person name="Qadri F."/>
            <person name="Myers L.L."/>
            <person name="Chung G.-T."/>
            <person name="Escheverria P."/>
            <person name="Fraser C.M."/>
            <person name="Sadzewicz L."/>
            <person name="Shefchek K.A."/>
            <person name="Tallon L."/>
            <person name="Das S.P."/>
            <person name="Daugherty S."/>
            <person name="Mongodin E.F."/>
        </authorList>
    </citation>
    <scope>NUCLEOTIDE SEQUENCE [LARGE SCALE GENOMIC DNA]</scope>
    <source>
        <strain evidence="1 2">3976T8</strain>
    </source>
</reference>
<dbReference type="EMBL" id="JGDS01000067">
    <property type="protein sequence ID" value="EXZ71390.1"/>
    <property type="molecule type" value="Genomic_DNA"/>
</dbReference>
<organism evidence="1 2">
    <name type="scientific">Bacteroides fragilis str. 3976T8</name>
    <dbReference type="NCBI Taxonomy" id="1339314"/>
    <lineage>
        <taxon>Bacteria</taxon>
        <taxon>Pseudomonadati</taxon>
        <taxon>Bacteroidota</taxon>
        <taxon>Bacteroidia</taxon>
        <taxon>Bacteroidales</taxon>
        <taxon>Bacteroidaceae</taxon>
        <taxon>Bacteroides</taxon>
    </lineage>
</organism>
<dbReference type="Proteomes" id="UP000020938">
    <property type="component" value="Unassembled WGS sequence"/>
</dbReference>
<proteinExistence type="predicted"/>
<evidence type="ECO:0000313" key="1">
    <source>
        <dbReference type="EMBL" id="EXZ71390.1"/>
    </source>
</evidence>
<name>A0A016AIW7_BACFG</name>